<keyword evidence="3" id="KW-1185">Reference proteome</keyword>
<dbReference type="SUPFAM" id="SSF69572">
    <property type="entry name" value="Activating enzymes of the ubiquitin-like proteins"/>
    <property type="match status" value="1"/>
</dbReference>
<dbReference type="AlphaFoldDB" id="A0A852J007"/>
<protein>
    <submittedName>
        <fullName evidence="2">SAE1 enzyme</fullName>
    </submittedName>
</protein>
<sequence>VCLTCCSRDTLLRVDQICHRRGVKFFSGDVFGYHGATFTDLGLHEFVEEKPKVAKGSSGLEQGPKRAKVEPSETSMVKR</sequence>
<dbReference type="Proteomes" id="UP000627253">
    <property type="component" value="Unassembled WGS sequence"/>
</dbReference>
<dbReference type="GO" id="GO:0008641">
    <property type="term" value="F:ubiquitin-like modifier activating enzyme activity"/>
    <property type="evidence" value="ECO:0007669"/>
    <property type="project" value="InterPro"/>
</dbReference>
<feature type="non-terminal residue" evidence="2">
    <location>
        <position position="1"/>
    </location>
</feature>
<reference evidence="2" key="1">
    <citation type="submission" date="2020-02" db="EMBL/GenBank/DDBJ databases">
        <title>Bird 10,000 Genomes (B10K) Project - Family phase.</title>
        <authorList>
            <person name="Zhang G."/>
        </authorList>
    </citation>
    <scope>NUCLEOTIDE SEQUENCE</scope>
    <source>
        <strain evidence="2">B10K-DU-002-37</strain>
        <tissue evidence="2">Muscle</tissue>
    </source>
</reference>
<dbReference type="EMBL" id="WAAF01009847">
    <property type="protein sequence ID" value="NXX44307.1"/>
    <property type="molecule type" value="Genomic_DNA"/>
</dbReference>
<dbReference type="OrthoDB" id="412647at2759"/>
<organism evidence="2 3">
    <name type="scientific">Tricholaema leucomelas</name>
    <name type="common">pied barbet</name>
    <dbReference type="NCBI Taxonomy" id="240729"/>
    <lineage>
        <taxon>Eukaryota</taxon>
        <taxon>Metazoa</taxon>
        <taxon>Chordata</taxon>
        <taxon>Craniata</taxon>
        <taxon>Vertebrata</taxon>
        <taxon>Euteleostomi</taxon>
        <taxon>Archelosauria</taxon>
        <taxon>Archosauria</taxon>
        <taxon>Dinosauria</taxon>
        <taxon>Saurischia</taxon>
        <taxon>Theropoda</taxon>
        <taxon>Coelurosauria</taxon>
        <taxon>Aves</taxon>
        <taxon>Neognathae</taxon>
        <taxon>Neoaves</taxon>
        <taxon>Telluraves</taxon>
        <taxon>Coraciimorphae</taxon>
        <taxon>Piciformes</taxon>
        <taxon>Lybiidae</taxon>
        <taxon>Tricholaema lacrymosa</taxon>
    </lineage>
</organism>
<accession>A0A852J007</accession>
<feature type="non-terminal residue" evidence="2">
    <location>
        <position position="79"/>
    </location>
</feature>
<evidence type="ECO:0000313" key="2">
    <source>
        <dbReference type="EMBL" id="NXX44307.1"/>
    </source>
</evidence>
<feature type="region of interest" description="Disordered" evidence="1">
    <location>
        <begin position="54"/>
        <end position="79"/>
    </location>
</feature>
<evidence type="ECO:0000256" key="1">
    <source>
        <dbReference type="SAM" id="MobiDB-lite"/>
    </source>
</evidence>
<comment type="caution">
    <text evidence="2">The sequence shown here is derived from an EMBL/GenBank/DDBJ whole genome shotgun (WGS) entry which is preliminary data.</text>
</comment>
<evidence type="ECO:0000313" key="3">
    <source>
        <dbReference type="Proteomes" id="UP000627253"/>
    </source>
</evidence>
<proteinExistence type="predicted"/>
<dbReference type="Gene3D" id="3.40.50.12550">
    <property type="entry name" value="Ubiquitin-activating enzyme E1, inactive adenylation domain, subdomain 2"/>
    <property type="match status" value="1"/>
</dbReference>
<dbReference type="InterPro" id="IPR035985">
    <property type="entry name" value="Ubiquitin-activating_enz"/>
</dbReference>
<name>A0A852J007_9PICI</name>
<gene>
    <name evidence="2" type="primary">Sae1</name>
    <name evidence="2" type="ORF">TRILEU_R05846</name>
</gene>